<dbReference type="EMBL" id="PHAI01000001">
    <property type="protein sequence ID" value="PKM91597.1"/>
    <property type="molecule type" value="Genomic_DNA"/>
</dbReference>
<evidence type="ECO:0000256" key="1">
    <source>
        <dbReference type="SAM" id="MobiDB-lite"/>
    </source>
</evidence>
<feature type="compositionally biased region" description="Low complexity" evidence="1">
    <location>
        <begin position="265"/>
        <end position="281"/>
    </location>
</feature>
<evidence type="ECO:0008006" key="4">
    <source>
        <dbReference type="Google" id="ProtNLM"/>
    </source>
</evidence>
<name>A0A2N2EA48_9BACT</name>
<dbReference type="InterPro" id="IPR043504">
    <property type="entry name" value="Peptidase_S1_PA_chymotrypsin"/>
</dbReference>
<evidence type="ECO:0000313" key="3">
    <source>
        <dbReference type="Proteomes" id="UP000233517"/>
    </source>
</evidence>
<protein>
    <recommendedName>
        <fullName evidence="4">Serine protease</fullName>
    </recommendedName>
</protein>
<sequence>MKDLINEIKESIVFLGFIENGHERVVGTGFLIQVENIFHLVTAKHVVENNFENLVVFLNSKQFQKPSAKPLKLIYDGGFRWIRHKNPEIDIAILPFLLGNDDKVKFIPDNLIPKDLSEIHELIDVFYLSYQPGLNDLKKDGGVNPIIRKGVISRMNNDNTFFIDGSAFPGNSGSPVFLFPTPIKINNNGFMIGGPMNVQLLGVMGAYISYQDVAISQQTKKPKVIFEENTGLSLIYSTKSLSELIESDEFRNQVDLIKKNLNLSPAAPAQPEQPKQAAPTAPEEKKNQ</sequence>
<dbReference type="Pfam" id="PF13365">
    <property type="entry name" value="Trypsin_2"/>
    <property type="match status" value="1"/>
</dbReference>
<dbReference type="SUPFAM" id="SSF50494">
    <property type="entry name" value="Trypsin-like serine proteases"/>
    <property type="match status" value="1"/>
</dbReference>
<feature type="region of interest" description="Disordered" evidence="1">
    <location>
        <begin position="262"/>
        <end position="288"/>
    </location>
</feature>
<dbReference type="InterPro" id="IPR009003">
    <property type="entry name" value="Peptidase_S1_PA"/>
</dbReference>
<organism evidence="2 3">
    <name type="scientific">Candidatus Falkowbacteria bacterium HGW-Falkowbacteria-1</name>
    <dbReference type="NCBI Taxonomy" id="2013768"/>
    <lineage>
        <taxon>Bacteria</taxon>
        <taxon>Candidatus Falkowiibacteriota</taxon>
    </lineage>
</organism>
<dbReference type="AlphaFoldDB" id="A0A2N2EA48"/>
<dbReference type="Gene3D" id="2.40.10.10">
    <property type="entry name" value="Trypsin-like serine proteases"/>
    <property type="match status" value="2"/>
</dbReference>
<comment type="caution">
    <text evidence="2">The sequence shown here is derived from an EMBL/GenBank/DDBJ whole genome shotgun (WGS) entry which is preliminary data.</text>
</comment>
<dbReference type="Proteomes" id="UP000233517">
    <property type="component" value="Unassembled WGS sequence"/>
</dbReference>
<reference evidence="2 3" key="1">
    <citation type="journal article" date="2017" name="ISME J.">
        <title>Potential for microbial H2 and metal transformations associated with novel bacteria and archaea in deep terrestrial subsurface sediments.</title>
        <authorList>
            <person name="Hernsdorf A.W."/>
            <person name="Amano Y."/>
            <person name="Miyakawa K."/>
            <person name="Ise K."/>
            <person name="Suzuki Y."/>
            <person name="Anantharaman K."/>
            <person name="Probst A."/>
            <person name="Burstein D."/>
            <person name="Thomas B.C."/>
            <person name="Banfield J.F."/>
        </authorList>
    </citation>
    <scope>NUCLEOTIDE SEQUENCE [LARGE SCALE GENOMIC DNA]</scope>
    <source>
        <strain evidence="2">HGW-Falkowbacteria-1</strain>
    </source>
</reference>
<gene>
    <name evidence="2" type="ORF">CVU82_00055</name>
</gene>
<proteinExistence type="predicted"/>
<evidence type="ECO:0000313" key="2">
    <source>
        <dbReference type="EMBL" id="PKM91597.1"/>
    </source>
</evidence>
<accession>A0A2N2EA48</accession>